<evidence type="ECO:0000313" key="4">
    <source>
        <dbReference type="EMBL" id="SHE44886.1"/>
    </source>
</evidence>
<keyword evidence="2" id="KW-0813">Transport</keyword>
<dbReference type="Pfam" id="PF02632">
    <property type="entry name" value="BioY"/>
    <property type="match status" value="1"/>
</dbReference>
<dbReference type="AlphaFoldDB" id="A0A1M4TKG0"/>
<evidence type="ECO:0000256" key="2">
    <source>
        <dbReference type="PIRNR" id="PIRNR016661"/>
    </source>
</evidence>
<evidence type="ECO:0000313" key="5">
    <source>
        <dbReference type="Proteomes" id="UP000184423"/>
    </source>
</evidence>
<dbReference type="PANTHER" id="PTHR34295">
    <property type="entry name" value="BIOTIN TRANSPORTER BIOY"/>
    <property type="match status" value="1"/>
</dbReference>
<organism evidence="4 5">
    <name type="scientific">Caloramator proteoclasticus DSM 10124</name>
    <dbReference type="NCBI Taxonomy" id="1121262"/>
    <lineage>
        <taxon>Bacteria</taxon>
        <taxon>Bacillati</taxon>
        <taxon>Bacillota</taxon>
        <taxon>Clostridia</taxon>
        <taxon>Eubacteriales</taxon>
        <taxon>Clostridiaceae</taxon>
        <taxon>Caloramator</taxon>
    </lineage>
</organism>
<sequence>MKTRDLVIISLFSILTAIGAYINIPIFYVPFTLQIIFVIMSGIVLGAKRAALSQILYLLMGLIGIPVFAGGTAGIQVILKPSFGYIVGFILGAYTTGRIIEKVKRQNIVAYIIAGLLGLAVVYLLGVTYLYLILNIYFKKGVTMFWAIKNGILIFLPFDVIKCFIAAFVGLKINKIRN</sequence>
<feature type="transmembrane region" description="Helical" evidence="3">
    <location>
        <begin position="83"/>
        <end position="101"/>
    </location>
</feature>
<proteinExistence type="inferred from homology"/>
<dbReference type="PIRSF" id="PIRSF016661">
    <property type="entry name" value="BioY"/>
    <property type="match status" value="1"/>
</dbReference>
<dbReference type="Gene3D" id="1.10.1760.20">
    <property type="match status" value="1"/>
</dbReference>
<protein>
    <recommendedName>
        <fullName evidence="2">Biotin transporter</fullName>
    </recommendedName>
</protein>
<feature type="transmembrane region" description="Helical" evidence="3">
    <location>
        <begin position="55"/>
        <end position="77"/>
    </location>
</feature>
<feature type="transmembrane region" description="Helical" evidence="3">
    <location>
        <begin position="7"/>
        <end position="24"/>
    </location>
</feature>
<feature type="transmembrane region" description="Helical" evidence="3">
    <location>
        <begin position="152"/>
        <end position="171"/>
    </location>
</feature>
<keyword evidence="3" id="KW-1133">Transmembrane helix</keyword>
<dbReference type="EMBL" id="FQVG01000004">
    <property type="protein sequence ID" value="SHE44886.1"/>
    <property type="molecule type" value="Genomic_DNA"/>
</dbReference>
<dbReference type="InterPro" id="IPR003784">
    <property type="entry name" value="BioY"/>
</dbReference>
<dbReference type="GO" id="GO:0015225">
    <property type="term" value="F:biotin transmembrane transporter activity"/>
    <property type="evidence" value="ECO:0007669"/>
    <property type="project" value="UniProtKB-UniRule"/>
</dbReference>
<reference evidence="5" key="1">
    <citation type="submission" date="2016-11" db="EMBL/GenBank/DDBJ databases">
        <authorList>
            <person name="Varghese N."/>
            <person name="Submissions S."/>
        </authorList>
    </citation>
    <scope>NUCLEOTIDE SEQUENCE [LARGE SCALE GENOMIC DNA]</scope>
    <source>
        <strain evidence="5">DSM 10124</strain>
    </source>
</reference>
<keyword evidence="2 3" id="KW-0472">Membrane</keyword>
<keyword evidence="2" id="KW-1003">Cell membrane</keyword>
<feature type="transmembrane region" description="Helical" evidence="3">
    <location>
        <begin position="108"/>
        <end position="132"/>
    </location>
</feature>
<gene>
    <name evidence="4" type="ORF">SAMN02746091_00422</name>
</gene>
<name>A0A1M4TKG0_9CLOT</name>
<dbReference type="RefSeq" id="WP_027308554.1">
    <property type="nucleotide sequence ID" value="NZ_FQVG01000004.1"/>
</dbReference>
<comment type="subcellular location">
    <subcellularLocation>
        <location evidence="2">Cell membrane</location>
        <topology evidence="2">Multi-pass membrane protein</topology>
    </subcellularLocation>
</comment>
<accession>A0A1M4TKG0</accession>
<evidence type="ECO:0000256" key="1">
    <source>
        <dbReference type="ARBA" id="ARBA00010692"/>
    </source>
</evidence>
<keyword evidence="5" id="KW-1185">Reference proteome</keyword>
<dbReference type="Proteomes" id="UP000184423">
    <property type="component" value="Unassembled WGS sequence"/>
</dbReference>
<dbReference type="PANTHER" id="PTHR34295:SF1">
    <property type="entry name" value="BIOTIN TRANSPORTER BIOY"/>
    <property type="match status" value="1"/>
</dbReference>
<dbReference type="GO" id="GO:0005886">
    <property type="term" value="C:plasma membrane"/>
    <property type="evidence" value="ECO:0007669"/>
    <property type="project" value="UniProtKB-SubCell"/>
</dbReference>
<comment type="similarity">
    <text evidence="1 2">Belongs to the BioY family.</text>
</comment>
<keyword evidence="3" id="KW-0812">Transmembrane</keyword>
<evidence type="ECO:0000256" key="3">
    <source>
        <dbReference type="SAM" id="Phobius"/>
    </source>
</evidence>
<feature type="transmembrane region" description="Helical" evidence="3">
    <location>
        <begin position="30"/>
        <end position="48"/>
    </location>
</feature>